<evidence type="ECO:0000256" key="2">
    <source>
        <dbReference type="PROSITE-ProRule" id="PRU00124"/>
    </source>
</evidence>
<dbReference type="CDD" id="cd00112">
    <property type="entry name" value="LDLa"/>
    <property type="match status" value="1"/>
</dbReference>
<evidence type="ECO:0000313" key="4">
    <source>
        <dbReference type="Ensembl" id="ENSPMEP00000016109.1"/>
    </source>
</evidence>
<reference evidence="4" key="2">
    <citation type="submission" date="2025-09" db="UniProtKB">
        <authorList>
            <consortium name="Ensembl"/>
        </authorList>
    </citation>
    <scope>IDENTIFICATION</scope>
</reference>
<keyword evidence="5" id="KW-1185">Reference proteome</keyword>
<evidence type="ECO:0000256" key="1">
    <source>
        <dbReference type="ARBA" id="ARBA00023157"/>
    </source>
</evidence>
<dbReference type="PROSITE" id="PS01209">
    <property type="entry name" value="LDLRA_1"/>
    <property type="match status" value="1"/>
</dbReference>
<dbReference type="InterPro" id="IPR002172">
    <property type="entry name" value="LDrepeatLR_classA_rpt"/>
</dbReference>
<feature type="signal peptide" evidence="3">
    <location>
        <begin position="1"/>
        <end position="16"/>
    </location>
</feature>
<dbReference type="InterPro" id="IPR023415">
    <property type="entry name" value="LDLR_class-A_CS"/>
</dbReference>
<dbReference type="SUPFAM" id="SSF57424">
    <property type="entry name" value="LDL receptor-like module"/>
    <property type="match status" value="1"/>
</dbReference>
<comment type="caution">
    <text evidence="2">Lacks conserved residue(s) required for the propagation of feature annotation.</text>
</comment>
<keyword evidence="1 2" id="KW-1015">Disulfide bond</keyword>
<accession>A0A3B3XM60</accession>
<dbReference type="Ensembl" id="ENSPMET00000024583.1">
    <property type="protein sequence ID" value="ENSPMEP00000016109.1"/>
    <property type="gene ID" value="ENSPMEG00000018715.1"/>
</dbReference>
<dbReference type="Gene3D" id="4.10.400.10">
    <property type="entry name" value="Low-density Lipoprotein Receptor"/>
    <property type="match status" value="1"/>
</dbReference>
<dbReference type="InterPro" id="IPR036055">
    <property type="entry name" value="LDL_receptor-like_sf"/>
</dbReference>
<organism evidence="4 5">
    <name type="scientific">Poecilia mexicana</name>
    <dbReference type="NCBI Taxonomy" id="48701"/>
    <lineage>
        <taxon>Eukaryota</taxon>
        <taxon>Metazoa</taxon>
        <taxon>Chordata</taxon>
        <taxon>Craniata</taxon>
        <taxon>Vertebrata</taxon>
        <taxon>Euteleostomi</taxon>
        <taxon>Actinopterygii</taxon>
        <taxon>Neopterygii</taxon>
        <taxon>Teleostei</taxon>
        <taxon>Neoteleostei</taxon>
        <taxon>Acanthomorphata</taxon>
        <taxon>Ovalentaria</taxon>
        <taxon>Atherinomorphae</taxon>
        <taxon>Cyprinodontiformes</taxon>
        <taxon>Poeciliidae</taxon>
        <taxon>Poeciliinae</taxon>
        <taxon>Poecilia</taxon>
    </lineage>
</organism>
<dbReference type="AlphaFoldDB" id="A0A3B3XM60"/>
<protein>
    <submittedName>
        <fullName evidence="4">Uncharacterized protein</fullName>
    </submittedName>
</protein>
<evidence type="ECO:0000313" key="5">
    <source>
        <dbReference type="Proteomes" id="UP000261480"/>
    </source>
</evidence>
<proteinExistence type="predicted"/>
<name>A0A3B3XM60_9TELE</name>
<dbReference type="PROSITE" id="PS50068">
    <property type="entry name" value="LDLRA_2"/>
    <property type="match status" value="1"/>
</dbReference>
<reference evidence="4" key="1">
    <citation type="submission" date="2025-08" db="UniProtKB">
        <authorList>
            <consortium name="Ensembl"/>
        </authorList>
    </citation>
    <scope>IDENTIFICATION</scope>
</reference>
<feature type="chain" id="PRO_5017428414" evidence="3">
    <location>
        <begin position="17"/>
        <end position="84"/>
    </location>
</feature>
<dbReference type="Pfam" id="PF00057">
    <property type="entry name" value="Ldl_recept_a"/>
    <property type="match status" value="1"/>
</dbReference>
<feature type="disulfide bond" evidence="2">
    <location>
        <begin position="54"/>
        <end position="69"/>
    </location>
</feature>
<keyword evidence="3" id="KW-0732">Signal</keyword>
<sequence>MITFLICTLTLSLSVAQLLTCPEGQWQLPDTKVCNAPSWLCRQSSICLPQNLLCDGKRDCPEGDDEELCVNACPKGRSIFDRFS</sequence>
<dbReference type="Proteomes" id="UP000261480">
    <property type="component" value="Unplaced"/>
</dbReference>
<evidence type="ECO:0000256" key="3">
    <source>
        <dbReference type="SAM" id="SignalP"/>
    </source>
</evidence>
<dbReference type="SMART" id="SM00192">
    <property type="entry name" value="LDLa"/>
    <property type="match status" value="1"/>
</dbReference>